<keyword evidence="3" id="KW-0067">ATP-binding</keyword>
<name>A0ABS4JRG6_9FIRM</name>
<gene>
    <name evidence="5" type="ORF">J2Z79_001532</name>
</gene>
<evidence type="ECO:0000256" key="1">
    <source>
        <dbReference type="ARBA" id="ARBA00022448"/>
    </source>
</evidence>
<reference evidence="5 6" key="1">
    <citation type="submission" date="2021-03" db="EMBL/GenBank/DDBJ databases">
        <title>Genomic Encyclopedia of Type Strains, Phase IV (KMG-IV): sequencing the most valuable type-strain genomes for metagenomic binning, comparative biology and taxonomic classification.</title>
        <authorList>
            <person name="Goeker M."/>
        </authorList>
    </citation>
    <scope>NUCLEOTIDE SEQUENCE [LARGE SCALE GENOMIC DNA]</scope>
    <source>
        <strain evidence="5 6">DSM 27138</strain>
    </source>
</reference>
<dbReference type="PANTHER" id="PTHR45772:SF7">
    <property type="entry name" value="AMINO ACID ABC TRANSPORTER ATP-BINDING PROTEIN"/>
    <property type="match status" value="1"/>
</dbReference>
<dbReference type="PROSITE" id="PS50893">
    <property type="entry name" value="ABC_TRANSPORTER_2"/>
    <property type="match status" value="1"/>
</dbReference>
<dbReference type="SMART" id="SM00382">
    <property type="entry name" value="AAA"/>
    <property type="match status" value="1"/>
</dbReference>
<keyword evidence="6" id="KW-1185">Reference proteome</keyword>
<dbReference type="RefSeq" id="WP_209466271.1">
    <property type="nucleotide sequence ID" value="NZ_JAGGLG010000010.1"/>
</dbReference>
<organism evidence="5 6">
    <name type="scientific">Symbiobacterium terraclitae</name>
    <dbReference type="NCBI Taxonomy" id="557451"/>
    <lineage>
        <taxon>Bacteria</taxon>
        <taxon>Bacillati</taxon>
        <taxon>Bacillota</taxon>
        <taxon>Clostridia</taxon>
        <taxon>Eubacteriales</taxon>
        <taxon>Symbiobacteriaceae</taxon>
        <taxon>Symbiobacterium</taxon>
    </lineage>
</organism>
<dbReference type="InterPro" id="IPR003439">
    <property type="entry name" value="ABC_transporter-like_ATP-bd"/>
</dbReference>
<protein>
    <submittedName>
        <fullName evidence="5">ABC-type branched-subunit amino acid transport system ATPase component</fullName>
    </submittedName>
</protein>
<dbReference type="Gene3D" id="3.40.50.300">
    <property type="entry name" value="P-loop containing nucleotide triphosphate hydrolases"/>
    <property type="match status" value="1"/>
</dbReference>
<proteinExistence type="predicted"/>
<dbReference type="Pfam" id="PF00005">
    <property type="entry name" value="ABC_tran"/>
    <property type="match status" value="1"/>
</dbReference>
<evidence type="ECO:0000256" key="3">
    <source>
        <dbReference type="ARBA" id="ARBA00022840"/>
    </source>
</evidence>
<dbReference type="InterPro" id="IPR032823">
    <property type="entry name" value="BCA_ABC_TP_C"/>
</dbReference>
<dbReference type="Pfam" id="PF12399">
    <property type="entry name" value="BCA_ABC_TP_C"/>
    <property type="match status" value="1"/>
</dbReference>
<keyword evidence="1" id="KW-0813">Transport</keyword>
<dbReference type="InterPro" id="IPR027417">
    <property type="entry name" value="P-loop_NTPase"/>
</dbReference>
<dbReference type="SUPFAM" id="SSF52540">
    <property type="entry name" value="P-loop containing nucleoside triphosphate hydrolases"/>
    <property type="match status" value="1"/>
</dbReference>
<evidence type="ECO:0000256" key="2">
    <source>
        <dbReference type="ARBA" id="ARBA00022741"/>
    </source>
</evidence>
<dbReference type="InterPro" id="IPR003593">
    <property type="entry name" value="AAA+_ATPase"/>
</dbReference>
<dbReference type="EMBL" id="JAGGLG010000010">
    <property type="protein sequence ID" value="MBP2018133.1"/>
    <property type="molecule type" value="Genomic_DNA"/>
</dbReference>
<dbReference type="InterPro" id="IPR051120">
    <property type="entry name" value="ABC_AA/LPS_Transport"/>
</dbReference>
<dbReference type="CDD" id="cd03219">
    <property type="entry name" value="ABC_Mj1267_LivG_branched"/>
    <property type="match status" value="1"/>
</dbReference>
<sequence length="244" mass="26050">MEALLEVTNLTKAFGGLYAVRGVSFAVQKGEVLSIIGPNGAGKTTVFNLISGFHSPTEGEIRFKGEVINRLKPHQRALRGLGRTFQIVKPFPGLSILENVMVGAFARTNSVAQARAEAMRILEFVGLHGRAHLLASTLTLAGRKRLEVARALATKPDLILLDEVSAGLNPTEVEEMIALLRRLADMGIGSVAGVEHVMQVVMTLSDRVVVLNHGELIAAGTPQEVVNNPAVIEAYLGGEVAHHA</sequence>
<dbReference type="Proteomes" id="UP001519289">
    <property type="component" value="Unassembled WGS sequence"/>
</dbReference>
<evidence type="ECO:0000259" key="4">
    <source>
        <dbReference type="PROSITE" id="PS50893"/>
    </source>
</evidence>
<dbReference type="PANTHER" id="PTHR45772">
    <property type="entry name" value="CONSERVED COMPONENT OF ABC TRANSPORTER FOR NATURAL AMINO ACIDS-RELATED"/>
    <property type="match status" value="1"/>
</dbReference>
<evidence type="ECO:0000313" key="5">
    <source>
        <dbReference type="EMBL" id="MBP2018133.1"/>
    </source>
</evidence>
<comment type="caution">
    <text evidence="5">The sequence shown here is derived from an EMBL/GenBank/DDBJ whole genome shotgun (WGS) entry which is preliminary data.</text>
</comment>
<accession>A0ABS4JRG6</accession>
<keyword evidence="2" id="KW-0547">Nucleotide-binding</keyword>
<evidence type="ECO:0000313" key="6">
    <source>
        <dbReference type="Proteomes" id="UP001519289"/>
    </source>
</evidence>
<feature type="domain" description="ABC transporter" evidence="4">
    <location>
        <begin position="5"/>
        <end position="238"/>
    </location>
</feature>